<feature type="region of interest" description="Disordered" evidence="1">
    <location>
        <begin position="287"/>
        <end position="400"/>
    </location>
</feature>
<dbReference type="SUPFAM" id="SSF50156">
    <property type="entry name" value="PDZ domain-like"/>
    <property type="match status" value="2"/>
</dbReference>
<dbReference type="InterPro" id="IPR001478">
    <property type="entry name" value="PDZ"/>
</dbReference>
<dbReference type="Pfam" id="PF00595">
    <property type="entry name" value="PDZ"/>
    <property type="match status" value="1"/>
</dbReference>
<dbReference type="Proteomes" id="UP000095283">
    <property type="component" value="Unplaced"/>
</dbReference>
<keyword evidence="3" id="KW-1185">Reference proteome</keyword>
<dbReference type="InterPro" id="IPR036034">
    <property type="entry name" value="PDZ_sf"/>
</dbReference>
<feature type="domain" description="PDZ" evidence="2">
    <location>
        <begin position="435"/>
        <end position="502"/>
    </location>
</feature>
<accession>A0A1I7WXF4</accession>
<feature type="compositionally biased region" description="Basic and acidic residues" evidence="1">
    <location>
        <begin position="287"/>
        <end position="314"/>
    </location>
</feature>
<feature type="domain" description="PDZ" evidence="2">
    <location>
        <begin position="147"/>
        <end position="224"/>
    </location>
</feature>
<dbReference type="CDD" id="cd06671">
    <property type="entry name" value="PDZ7_MUPP1-PD6_PATJ-like"/>
    <property type="match status" value="1"/>
</dbReference>
<name>A0A1I7WXF4_HETBA</name>
<feature type="compositionally biased region" description="Polar residues" evidence="1">
    <location>
        <begin position="95"/>
        <end position="104"/>
    </location>
</feature>
<dbReference type="InterPro" id="IPR051342">
    <property type="entry name" value="PDZ_scaffold"/>
</dbReference>
<feature type="compositionally biased region" description="Basic and acidic residues" evidence="1">
    <location>
        <begin position="38"/>
        <end position="50"/>
    </location>
</feature>
<protein>
    <submittedName>
        <fullName evidence="4">PDZ domain-containing protein</fullName>
    </submittedName>
</protein>
<proteinExistence type="predicted"/>
<feature type="compositionally biased region" description="Basic and acidic residues" evidence="1">
    <location>
        <begin position="327"/>
        <end position="359"/>
    </location>
</feature>
<sequence length="549" mass="59785">MAFVNSKDSLQGSTDRQGSPPYTVLRKSSHSSKASRNSKREAKTLRKYPAERSIGSKESLIRKDCELSSQARECPEVSGSGETQLARDTGKECSEQPSTSSLCTETVEYEKMPEKTEEIMNRMTSRTPSTGSESINQQVSISIVGGRVEVSQKGGLPGTGNTVSGIFIKSVLPNSPAGKSGMMNMGDRVISVNDVDLREATHEQAVAAIKHASNPVRFVLQSLHSFTPQQVNITSRKLLESQMISSASNSTVGSIRIESAKPEEIPVFKTDSPILVTVPKTIPQIVRKEESITTESSKTEDNQVNSESKEDESNRNFSPPLISPSIIERRESVQSKNSMHIDEILTKEISEKDEHRDNLSRQQSAENELGKDVVKMKDGLQKRDSMKKQDSMRSMELRKESCTSGPLIVSDVSSSETHEEEPVQKYGHLSGDILIVECDRVPEAGLGISLAGNKERNKLSVFVIAVKVACPLAIRAGDELLEVNGRVLYGKSHVTASAIVKKCCEGGGLEMLICRRDGSLDECAVRPGEPSTAIVSLTSEQSLSSTSLL</sequence>
<dbReference type="PROSITE" id="PS50106">
    <property type="entry name" value="PDZ"/>
    <property type="match status" value="2"/>
</dbReference>
<organism evidence="3 4">
    <name type="scientific">Heterorhabditis bacteriophora</name>
    <name type="common">Entomopathogenic nematode worm</name>
    <dbReference type="NCBI Taxonomy" id="37862"/>
    <lineage>
        <taxon>Eukaryota</taxon>
        <taxon>Metazoa</taxon>
        <taxon>Ecdysozoa</taxon>
        <taxon>Nematoda</taxon>
        <taxon>Chromadorea</taxon>
        <taxon>Rhabditida</taxon>
        <taxon>Rhabditina</taxon>
        <taxon>Rhabditomorpha</taxon>
        <taxon>Strongyloidea</taxon>
        <taxon>Heterorhabditidae</taxon>
        <taxon>Heterorhabditis</taxon>
    </lineage>
</organism>
<evidence type="ECO:0000313" key="4">
    <source>
        <dbReference type="WBParaSite" id="Hba_09842"/>
    </source>
</evidence>
<dbReference type="SMART" id="SM00228">
    <property type="entry name" value="PDZ"/>
    <property type="match status" value="2"/>
</dbReference>
<dbReference type="AlphaFoldDB" id="A0A1I7WXF4"/>
<dbReference type="PANTHER" id="PTHR19964">
    <property type="entry name" value="MULTIPLE PDZ DOMAIN PROTEIN"/>
    <property type="match status" value="1"/>
</dbReference>
<evidence type="ECO:0000259" key="2">
    <source>
        <dbReference type="PROSITE" id="PS50106"/>
    </source>
</evidence>
<feature type="compositionally biased region" description="Basic and acidic residues" evidence="1">
    <location>
        <begin position="368"/>
        <end position="400"/>
    </location>
</feature>
<evidence type="ECO:0000256" key="1">
    <source>
        <dbReference type="SAM" id="MobiDB-lite"/>
    </source>
</evidence>
<feature type="compositionally biased region" description="Polar residues" evidence="1">
    <location>
        <begin position="1"/>
        <end position="17"/>
    </location>
</feature>
<dbReference type="WBParaSite" id="Hba_09842">
    <property type="protein sequence ID" value="Hba_09842"/>
    <property type="gene ID" value="Hba_09842"/>
</dbReference>
<feature type="region of interest" description="Disordered" evidence="1">
    <location>
        <begin position="1"/>
        <end position="105"/>
    </location>
</feature>
<reference evidence="4" key="1">
    <citation type="submission" date="2016-11" db="UniProtKB">
        <authorList>
            <consortium name="WormBaseParasite"/>
        </authorList>
    </citation>
    <scope>IDENTIFICATION</scope>
</reference>
<evidence type="ECO:0000313" key="3">
    <source>
        <dbReference type="Proteomes" id="UP000095283"/>
    </source>
</evidence>
<dbReference type="PANTHER" id="PTHR19964:SF92">
    <property type="entry name" value="PATJ HOMOLOG"/>
    <property type="match status" value="1"/>
</dbReference>
<dbReference type="Gene3D" id="2.30.42.10">
    <property type="match status" value="2"/>
</dbReference>